<feature type="transmembrane region" description="Helical" evidence="9">
    <location>
        <begin position="59"/>
        <end position="79"/>
    </location>
</feature>
<protein>
    <submittedName>
        <fullName evidence="12">ATP-binding cassette subfamily C protein/ATP-binding cassette subfamily C protein EexD</fullName>
    </submittedName>
</protein>
<dbReference type="InterPro" id="IPR010128">
    <property type="entry name" value="ATPase_T1SS_PrtD-like"/>
</dbReference>
<evidence type="ECO:0000313" key="12">
    <source>
        <dbReference type="EMBL" id="RDI59970.1"/>
    </source>
</evidence>
<comment type="caution">
    <text evidence="12">The sequence shown here is derived from an EMBL/GenBank/DDBJ whole genome shotgun (WGS) entry which is preliminary data.</text>
</comment>
<evidence type="ECO:0000256" key="5">
    <source>
        <dbReference type="ARBA" id="ARBA00022840"/>
    </source>
</evidence>
<accession>A0A370HNQ3</accession>
<reference evidence="12 13" key="1">
    <citation type="submission" date="2018-07" db="EMBL/GenBank/DDBJ databases">
        <title>Genomic Encyclopedia of Type Strains, Phase IV (KMG-IV): sequencing the most valuable type-strain genomes for metagenomic binning, comparative biology and taxonomic classification.</title>
        <authorList>
            <person name="Goeker M."/>
        </authorList>
    </citation>
    <scope>NUCLEOTIDE SEQUENCE [LARGE SCALE GENOMIC DNA]</scope>
    <source>
        <strain evidence="12 13">DSM 14364</strain>
    </source>
</reference>
<dbReference type="PROSITE" id="PS50893">
    <property type="entry name" value="ABC_TRANSPORTER_2"/>
    <property type="match status" value="1"/>
</dbReference>
<evidence type="ECO:0000256" key="7">
    <source>
        <dbReference type="ARBA" id="ARBA00023136"/>
    </source>
</evidence>
<evidence type="ECO:0000259" key="11">
    <source>
        <dbReference type="PROSITE" id="PS50929"/>
    </source>
</evidence>
<dbReference type="InterPro" id="IPR036640">
    <property type="entry name" value="ABC1_TM_sf"/>
</dbReference>
<dbReference type="GO" id="GO:0030256">
    <property type="term" value="C:type I protein secretion system complex"/>
    <property type="evidence" value="ECO:0007669"/>
    <property type="project" value="InterPro"/>
</dbReference>
<dbReference type="GO" id="GO:0034040">
    <property type="term" value="F:ATPase-coupled lipid transmembrane transporter activity"/>
    <property type="evidence" value="ECO:0007669"/>
    <property type="project" value="TreeGrafter"/>
</dbReference>
<dbReference type="AlphaFoldDB" id="A0A370HNQ3"/>
<evidence type="ECO:0000259" key="10">
    <source>
        <dbReference type="PROSITE" id="PS50893"/>
    </source>
</evidence>
<dbReference type="SUPFAM" id="SSF90123">
    <property type="entry name" value="ABC transporter transmembrane region"/>
    <property type="match status" value="1"/>
</dbReference>
<dbReference type="Gene3D" id="1.20.1560.10">
    <property type="entry name" value="ABC transporter type 1, transmembrane domain"/>
    <property type="match status" value="1"/>
</dbReference>
<dbReference type="PANTHER" id="PTHR24221:SF248">
    <property type="entry name" value="ABC TRANSPORTER TRANSMEMBRANE REGION"/>
    <property type="match status" value="1"/>
</dbReference>
<keyword evidence="13" id="KW-1185">Reference proteome</keyword>
<dbReference type="GO" id="GO:0005886">
    <property type="term" value="C:plasma membrane"/>
    <property type="evidence" value="ECO:0007669"/>
    <property type="project" value="UniProtKB-SubCell"/>
</dbReference>
<feature type="region of interest" description="Disordered" evidence="8">
    <location>
        <begin position="572"/>
        <end position="609"/>
    </location>
</feature>
<dbReference type="InterPro" id="IPR017871">
    <property type="entry name" value="ABC_transporter-like_CS"/>
</dbReference>
<dbReference type="GO" id="GO:0016887">
    <property type="term" value="F:ATP hydrolysis activity"/>
    <property type="evidence" value="ECO:0007669"/>
    <property type="project" value="InterPro"/>
</dbReference>
<evidence type="ECO:0000256" key="3">
    <source>
        <dbReference type="ARBA" id="ARBA00022692"/>
    </source>
</evidence>
<dbReference type="InterPro" id="IPR003593">
    <property type="entry name" value="AAA+_ATPase"/>
</dbReference>
<dbReference type="OrthoDB" id="9808328at2"/>
<name>A0A370HNQ3_9HYPH</name>
<dbReference type="Pfam" id="PF00664">
    <property type="entry name" value="ABC_membrane"/>
    <property type="match status" value="1"/>
</dbReference>
<feature type="domain" description="ABC transporter" evidence="10">
    <location>
        <begin position="334"/>
        <end position="569"/>
    </location>
</feature>
<dbReference type="NCBIfam" id="TIGR01842">
    <property type="entry name" value="type_I_sec_PrtD"/>
    <property type="match status" value="1"/>
</dbReference>
<keyword evidence="6 9" id="KW-1133">Transmembrane helix</keyword>
<dbReference type="GO" id="GO:0140359">
    <property type="term" value="F:ABC-type transporter activity"/>
    <property type="evidence" value="ECO:0007669"/>
    <property type="project" value="InterPro"/>
</dbReference>
<dbReference type="InterPro" id="IPR011527">
    <property type="entry name" value="ABC1_TM_dom"/>
</dbReference>
<keyword evidence="3 9" id="KW-0812">Transmembrane</keyword>
<evidence type="ECO:0000256" key="1">
    <source>
        <dbReference type="ARBA" id="ARBA00004651"/>
    </source>
</evidence>
<feature type="transmembrane region" description="Helical" evidence="9">
    <location>
        <begin position="250"/>
        <end position="268"/>
    </location>
</feature>
<dbReference type="Proteomes" id="UP000254925">
    <property type="component" value="Unassembled WGS sequence"/>
</dbReference>
<dbReference type="SUPFAM" id="SSF52540">
    <property type="entry name" value="P-loop containing nucleoside triphosphate hydrolases"/>
    <property type="match status" value="1"/>
</dbReference>
<dbReference type="GO" id="GO:0005524">
    <property type="term" value="F:ATP binding"/>
    <property type="evidence" value="ECO:0007669"/>
    <property type="project" value="UniProtKB-KW"/>
</dbReference>
<comment type="similarity">
    <text evidence="2">Belongs to the ABC transporter superfamily.</text>
</comment>
<dbReference type="PROSITE" id="PS00211">
    <property type="entry name" value="ABC_TRANSPORTER_1"/>
    <property type="match status" value="1"/>
</dbReference>
<feature type="domain" description="ABC transmembrane type-1" evidence="11">
    <location>
        <begin position="26"/>
        <end position="303"/>
    </location>
</feature>
<dbReference type="SMART" id="SM00382">
    <property type="entry name" value="AAA"/>
    <property type="match status" value="1"/>
</dbReference>
<organism evidence="12 13">
    <name type="scientific">Microvirga subterranea</name>
    <dbReference type="NCBI Taxonomy" id="186651"/>
    <lineage>
        <taxon>Bacteria</taxon>
        <taxon>Pseudomonadati</taxon>
        <taxon>Pseudomonadota</taxon>
        <taxon>Alphaproteobacteria</taxon>
        <taxon>Hyphomicrobiales</taxon>
        <taxon>Methylobacteriaceae</taxon>
        <taxon>Microvirga</taxon>
    </lineage>
</organism>
<feature type="transmembrane region" description="Helical" evidence="9">
    <location>
        <begin position="148"/>
        <end position="177"/>
    </location>
</feature>
<comment type="subcellular location">
    <subcellularLocation>
        <location evidence="1">Cell membrane</location>
        <topology evidence="1">Multi-pass membrane protein</topology>
    </subcellularLocation>
</comment>
<dbReference type="RefSeq" id="WP_114769688.1">
    <property type="nucleotide sequence ID" value="NZ_QQBB01000003.1"/>
</dbReference>
<keyword evidence="5 12" id="KW-0067">ATP-binding</keyword>
<keyword evidence="7 9" id="KW-0472">Membrane</keyword>
<evidence type="ECO:0000256" key="4">
    <source>
        <dbReference type="ARBA" id="ARBA00022741"/>
    </source>
</evidence>
<dbReference type="GO" id="GO:0030253">
    <property type="term" value="P:protein secretion by the type I secretion system"/>
    <property type="evidence" value="ECO:0007669"/>
    <property type="project" value="InterPro"/>
</dbReference>
<sequence length="609" mass="65537">MALTWTKTRPRTEIETAFRLCRASLLMVFGLSFFLNLLALTVPLYLLQVYDHVLSSHSIDTLVMLTGIAVVALAVNAMLDGLRREMLSRIGIWLDDRIQASVLTAAVQAALRGEPGSAAQAWRDLNGLRTFFSGNACNALFDLPWTPIFVLAMILVHPLLGILGLVASLMLFGLALLNEAVTRKSVARASTAWSNSQHRFEALLRNVEAISAMGMLPGVARILHDEQSEAKQAQMSAGIRAASIQSFARFLRLLTQVTVMAFAAWLVIRHDISPAAIFASSILLGRSLGPVEGAIGTWKAVTTVRLGYARLQRLMTAAPPNGPGMWLPRPKGELSLEQVYYTPPGADSSALRRVTLDLKSGEVLGVVGPSGAGKSTLGRLIAGIITPSSGHVRLDGADMSVWMGAGGHGHFGYLPQDVELFGGSVRDNIARLQDSPSEDVIAAATLVGLHETIMRLPQGYDTDIGEGGSRLSGGQRQRLGLARAFFGDPRLVVLDEPNASLDQDGEDALRQAILEMRDRGATVVVIAQRLGIISISDKVLILENGAINAFGSRRDIAERIRSGRTAIKLKGPQVIDGRKRPVQDTKPDPSLAERTSGQMLSDETKRAAS</sequence>
<dbReference type="PROSITE" id="PS50929">
    <property type="entry name" value="ABC_TM1F"/>
    <property type="match status" value="1"/>
</dbReference>
<evidence type="ECO:0000256" key="2">
    <source>
        <dbReference type="ARBA" id="ARBA00005417"/>
    </source>
</evidence>
<dbReference type="InterPro" id="IPR027417">
    <property type="entry name" value="P-loop_NTPase"/>
</dbReference>
<dbReference type="PANTHER" id="PTHR24221">
    <property type="entry name" value="ATP-BINDING CASSETTE SUB-FAMILY B"/>
    <property type="match status" value="1"/>
</dbReference>
<dbReference type="EMBL" id="QQBB01000003">
    <property type="protein sequence ID" value="RDI59970.1"/>
    <property type="molecule type" value="Genomic_DNA"/>
</dbReference>
<dbReference type="InterPro" id="IPR003439">
    <property type="entry name" value="ABC_transporter-like_ATP-bd"/>
</dbReference>
<dbReference type="Gene3D" id="3.40.50.300">
    <property type="entry name" value="P-loop containing nucleotide triphosphate hydrolases"/>
    <property type="match status" value="1"/>
</dbReference>
<dbReference type="InterPro" id="IPR039421">
    <property type="entry name" value="Type_1_exporter"/>
</dbReference>
<evidence type="ECO:0000256" key="6">
    <source>
        <dbReference type="ARBA" id="ARBA00022989"/>
    </source>
</evidence>
<feature type="compositionally biased region" description="Basic and acidic residues" evidence="8">
    <location>
        <begin position="576"/>
        <end position="587"/>
    </location>
</feature>
<evidence type="ECO:0000256" key="8">
    <source>
        <dbReference type="SAM" id="MobiDB-lite"/>
    </source>
</evidence>
<gene>
    <name evidence="12" type="ORF">DES45_103228</name>
</gene>
<dbReference type="Pfam" id="PF00005">
    <property type="entry name" value="ABC_tran"/>
    <property type="match status" value="1"/>
</dbReference>
<evidence type="ECO:0000256" key="9">
    <source>
        <dbReference type="SAM" id="Phobius"/>
    </source>
</evidence>
<proteinExistence type="inferred from homology"/>
<feature type="transmembrane region" description="Helical" evidence="9">
    <location>
        <begin position="25"/>
        <end position="47"/>
    </location>
</feature>
<evidence type="ECO:0000313" key="13">
    <source>
        <dbReference type="Proteomes" id="UP000254925"/>
    </source>
</evidence>
<keyword evidence="4" id="KW-0547">Nucleotide-binding</keyword>